<keyword evidence="1" id="KW-0472">Membrane</keyword>
<name>A0ABT0ZEX5_9ACTN</name>
<evidence type="ECO:0008006" key="4">
    <source>
        <dbReference type="Google" id="ProtNLM"/>
    </source>
</evidence>
<comment type="caution">
    <text evidence="2">The sequence shown here is derived from an EMBL/GenBank/DDBJ whole genome shotgun (WGS) entry which is preliminary data.</text>
</comment>
<dbReference type="Proteomes" id="UP001523219">
    <property type="component" value="Unassembled WGS sequence"/>
</dbReference>
<feature type="transmembrane region" description="Helical" evidence="1">
    <location>
        <begin position="48"/>
        <end position="68"/>
    </location>
</feature>
<sequence>MTTAQRPPDLFDRRTHAVGRFAVPVVLGLVYGYWAATTRRHGGPLTGWNILFGFMTALVFAVVSIALFFATRHMRRGQHALLWAMFAGIALGFLFSQSGHSVYSTVGLGLVIAAAVFLLNYYRYYTHEPKRPEERTDWRPAR</sequence>
<reference evidence="2 3" key="1">
    <citation type="submission" date="2022-05" db="EMBL/GenBank/DDBJ databases">
        <title>Streptomyces sp. nov. RY43-2 isolated from soil of a peat swamp forest.</title>
        <authorList>
            <person name="Kanchanasin P."/>
            <person name="Tanasupawat S."/>
            <person name="Phongsopitanun W."/>
        </authorList>
    </citation>
    <scope>NUCLEOTIDE SEQUENCE [LARGE SCALE GENOMIC DNA]</scope>
    <source>
        <strain evidence="2 3">RY43-2</strain>
    </source>
</reference>
<evidence type="ECO:0000313" key="2">
    <source>
        <dbReference type="EMBL" id="MCN9242138.1"/>
    </source>
</evidence>
<keyword evidence="1" id="KW-1133">Transmembrane helix</keyword>
<accession>A0ABT0ZEX5</accession>
<keyword evidence="1" id="KW-0812">Transmembrane</keyword>
<dbReference type="EMBL" id="JAMWMR010000011">
    <property type="protein sequence ID" value="MCN9242138.1"/>
    <property type="molecule type" value="Genomic_DNA"/>
</dbReference>
<evidence type="ECO:0000313" key="3">
    <source>
        <dbReference type="Proteomes" id="UP001523219"/>
    </source>
</evidence>
<organism evidence="2 3">
    <name type="scientific">Streptomyces macrolidinus</name>
    <dbReference type="NCBI Taxonomy" id="2952607"/>
    <lineage>
        <taxon>Bacteria</taxon>
        <taxon>Bacillati</taxon>
        <taxon>Actinomycetota</taxon>
        <taxon>Actinomycetes</taxon>
        <taxon>Kitasatosporales</taxon>
        <taxon>Streptomycetaceae</taxon>
        <taxon>Streptomyces</taxon>
    </lineage>
</organism>
<protein>
    <recommendedName>
        <fullName evidence="4">Integral membrane protein</fullName>
    </recommendedName>
</protein>
<feature type="transmembrane region" description="Helical" evidence="1">
    <location>
        <begin position="80"/>
        <end position="96"/>
    </location>
</feature>
<feature type="transmembrane region" description="Helical" evidence="1">
    <location>
        <begin position="17"/>
        <end position="36"/>
    </location>
</feature>
<gene>
    <name evidence="2" type="ORF">NGF19_15295</name>
</gene>
<evidence type="ECO:0000256" key="1">
    <source>
        <dbReference type="SAM" id="Phobius"/>
    </source>
</evidence>
<feature type="transmembrane region" description="Helical" evidence="1">
    <location>
        <begin position="102"/>
        <end position="122"/>
    </location>
</feature>
<keyword evidence="3" id="KW-1185">Reference proteome</keyword>
<proteinExistence type="predicted"/>